<evidence type="ECO:0000256" key="8">
    <source>
        <dbReference type="RuleBase" id="RU363013"/>
    </source>
</evidence>
<feature type="binding site" evidence="7">
    <location>
        <begin position="225"/>
        <end position="226"/>
    </location>
    <ligand>
        <name>substrate</name>
    </ligand>
</feature>
<comment type="catalytic activity">
    <reaction evidence="7 8">
        <text>D-glyceraldehyde 3-phosphate = dihydroxyacetone phosphate</text>
        <dbReference type="Rhea" id="RHEA:18585"/>
        <dbReference type="ChEBI" id="CHEBI:57642"/>
        <dbReference type="ChEBI" id="CHEBI:59776"/>
        <dbReference type="EC" id="5.3.1.1"/>
    </reaction>
</comment>
<protein>
    <recommendedName>
        <fullName evidence="7 8">Triosephosphate isomerase</fullName>
        <shortName evidence="7">TIM</shortName>
        <shortName evidence="7">TPI</shortName>
        <ecNumber evidence="7 8">5.3.1.1</ecNumber>
    </recommendedName>
    <alternativeName>
        <fullName evidence="7">Triose-phosphate isomerase</fullName>
    </alternativeName>
</protein>
<comment type="pathway">
    <text evidence="7 8">Carbohydrate degradation; glycolysis; D-glyceraldehyde 3-phosphate from glycerone phosphate: step 1/1.</text>
</comment>
<comment type="pathway">
    <text evidence="1">Carbohydrate metabolism; erythritol degradation.</text>
</comment>
<evidence type="ECO:0000256" key="4">
    <source>
        <dbReference type="ARBA" id="ARBA00022490"/>
    </source>
</evidence>
<dbReference type="CDD" id="cd00311">
    <property type="entry name" value="TIM"/>
    <property type="match status" value="1"/>
</dbReference>
<gene>
    <name evidence="7 10" type="primary">tpiA</name>
    <name evidence="10" type="ORF">PZA18_12140</name>
</gene>
<organism evidence="10 11">
    <name type="scientific">Parachitinimonas caeni</name>
    <dbReference type="NCBI Taxonomy" id="3031301"/>
    <lineage>
        <taxon>Bacteria</taxon>
        <taxon>Pseudomonadati</taxon>
        <taxon>Pseudomonadota</taxon>
        <taxon>Betaproteobacteria</taxon>
        <taxon>Neisseriales</taxon>
        <taxon>Chitinibacteraceae</taxon>
        <taxon>Parachitinimonas</taxon>
    </lineage>
</organism>
<dbReference type="SUPFAM" id="SSF51351">
    <property type="entry name" value="Triosephosphate isomerase (TIM)"/>
    <property type="match status" value="1"/>
</dbReference>
<sequence length="241" mass="25599">MSRIVIGNWKLHGSMAMLEEYFSLLSAAGVSGGNVWLGLPVPYISAARGFAEKLGVCIGAQDASRYSEGAYTGEISADMLRDVGAQFVIVGHSERRRVFGDVDDIVCEKYHRAILAGLIPVLCVGETLAERDAGYEYEVVGRQLMAAINYFSSEEGGFNAPCIIAYEPVWAIGTGRTALLEDVEAMHSFILDRLPGAKVLYGGSVKPDSVRSLFQIDSVAGVLVGGASLSASSFASICGMA</sequence>
<evidence type="ECO:0000313" key="10">
    <source>
        <dbReference type="EMBL" id="MDK2124797.1"/>
    </source>
</evidence>
<dbReference type="InterPro" id="IPR035990">
    <property type="entry name" value="TIM_sf"/>
</dbReference>
<dbReference type="PROSITE" id="PS00171">
    <property type="entry name" value="TIM_1"/>
    <property type="match status" value="1"/>
</dbReference>
<dbReference type="Gene3D" id="3.20.20.70">
    <property type="entry name" value="Aldolase class I"/>
    <property type="match status" value="1"/>
</dbReference>
<feature type="active site" description="Proton acceptor" evidence="7">
    <location>
        <position position="167"/>
    </location>
</feature>
<comment type="function">
    <text evidence="7">Involved in the gluconeogenesis. Catalyzes stereospecifically the conversion of dihydroxyacetone phosphate (DHAP) to D-glyceraldehyde-3-phosphate (G3P).</text>
</comment>
<dbReference type="GO" id="GO:0004807">
    <property type="term" value="F:triose-phosphate isomerase activity"/>
    <property type="evidence" value="ECO:0007669"/>
    <property type="project" value="UniProtKB-EC"/>
</dbReference>
<dbReference type="PANTHER" id="PTHR21139:SF42">
    <property type="entry name" value="TRIOSEPHOSPHATE ISOMERASE"/>
    <property type="match status" value="1"/>
</dbReference>
<feature type="binding site" evidence="7">
    <location>
        <position position="173"/>
    </location>
    <ligand>
        <name>substrate</name>
    </ligand>
</feature>
<feature type="binding site" evidence="7">
    <location>
        <begin position="8"/>
        <end position="10"/>
    </location>
    <ligand>
        <name>substrate</name>
    </ligand>
</feature>
<evidence type="ECO:0000256" key="1">
    <source>
        <dbReference type="ARBA" id="ARBA00004939"/>
    </source>
</evidence>
<comment type="similarity">
    <text evidence="2 7 8">Belongs to the triosephosphate isomerase family.</text>
</comment>
<keyword evidence="11" id="KW-1185">Reference proteome</keyword>
<comment type="subcellular location">
    <subcellularLocation>
        <location evidence="7 8">Cytoplasm</location>
    </subcellularLocation>
</comment>
<evidence type="ECO:0000256" key="9">
    <source>
        <dbReference type="SAM" id="Phobius"/>
    </source>
</evidence>
<keyword evidence="6 7" id="KW-0413">Isomerase</keyword>
<keyword evidence="9" id="KW-0812">Transmembrane</keyword>
<dbReference type="InterPro" id="IPR020861">
    <property type="entry name" value="Triosephosphate_isomerase_AS"/>
</dbReference>
<dbReference type="InterPro" id="IPR022896">
    <property type="entry name" value="TrioseP_Isoase_bac/euk"/>
</dbReference>
<evidence type="ECO:0000256" key="7">
    <source>
        <dbReference type="HAMAP-Rule" id="MF_00147"/>
    </source>
</evidence>
<dbReference type="InterPro" id="IPR000652">
    <property type="entry name" value="Triosephosphate_isomerase"/>
</dbReference>
<proteinExistence type="inferred from homology"/>
<dbReference type="PANTHER" id="PTHR21139">
    <property type="entry name" value="TRIOSEPHOSPHATE ISOMERASE"/>
    <property type="match status" value="1"/>
</dbReference>
<dbReference type="Proteomes" id="UP001172778">
    <property type="component" value="Unassembled WGS sequence"/>
</dbReference>
<dbReference type="PROSITE" id="PS51440">
    <property type="entry name" value="TIM_2"/>
    <property type="match status" value="1"/>
</dbReference>
<comment type="subunit">
    <text evidence="7 8">Homodimer.</text>
</comment>
<dbReference type="InterPro" id="IPR013785">
    <property type="entry name" value="Aldolase_TIM"/>
</dbReference>
<dbReference type="NCBIfam" id="TIGR00419">
    <property type="entry name" value="tim"/>
    <property type="match status" value="1"/>
</dbReference>
<keyword evidence="3 7" id="KW-0312">Gluconeogenesis</keyword>
<evidence type="ECO:0000256" key="5">
    <source>
        <dbReference type="ARBA" id="ARBA00023152"/>
    </source>
</evidence>
<dbReference type="HAMAP" id="MF_00147_B">
    <property type="entry name" value="TIM_B"/>
    <property type="match status" value="1"/>
</dbReference>
<keyword evidence="5 7" id="KW-0324">Glycolysis</keyword>
<evidence type="ECO:0000313" key="11">
    <source>
        <dbReference type="Proteomes" id="UP001172778"/>
    </source>
</evidence>
<keyword evidence="9" id="KW-1133">Transmembrane helix</keyword>
<comment type="pathway">
    <text evidence="7 8">Carbohydrate biosynthesis; gluconeogenesis.</text>
</comment>
<keyword evidence="4 7" id="KW-0963">Cytoplasm</keyword>
<dbReference type="EMBL" id="JARRAF010000012">
    <property type="protein sequence ID" value="MDK2124797.1"/>
    <property type="molecule type" value="Genomic_DNA"/>
</dbReference>
<reference evidence="10" key="1">
    <citation type="submission" date="2023-03" db="EMBL/GenBank/DDBJ databases">
        <title>Chitinimonas shenzhenensis gen. nov., sp. nov., a novel member of family Burkholderiaceae isolated from activated sludge collected in Shen Zhen, China.</title>
        <authorList>
            <person name="Wang X."/>
        </authorList>
    </citation>
    <scope>NUCLEOTIDE SEQUENCE</scope>
    <source>
        <strain evidence="10">DQS-5</strain>
    </source>
</reference>
<dbReference type="EC" id="5.3.1.1" evidence="7 8"/>
<feature type="active site" description="Electrophile" evidence="7">
    <location>
        <position position="92"/>
    </location>
</feature>
<dbReference type="RefSeq" id="WP_284101151.1">
    <property type="nucleotide sequence ID" value="NZ_JARRAF010000012.1"/>
</dbReference>
<feature type="transmembrane region" description="Helical" evidence="9">
    <location>
        <begin position="21"/>
        <end position="39"/>
    </location>
</feature>
<dbReference type="Pfam" id="PF00121">
    <property type="entry name" value="TIM"/>
    <property type="match status" value="1"/>
</dbReference>
<evidence type="ECO:0000256" key="2">
    <source>
        <dbReference type="ARBA" id="ARBA00007422"/>
    </source>
</evidence>
<evidence type="ECO:0000256" key="6">
    <source>
        <dbReference type="ARBA" id="ARBA00023235"/>
    </source>
</evidence>
<keyword evidence="9" id="KW-0472">Membrane</keyword>
<feature type="binding site" evidence="7">
    <location>
        <position position="204"/>
    </location>
    <ligand>
        <name>substrate</name>
    </ligand>
</feature>
<comment type="caution">
    <text evidence="10">The sequence shown here is derived from an EMBL/GenBank/DDBJ whole genome shotgun (WGS) entry which is preliminary data.</text>
</comment>
<accession>A0ABT7E1L1</accession>
<evidence type="ECO:0000256" key="3">
    <source>
        <dbReference type="ARBA" id="ARBA00022432"/>
    </source>
</evidence>
<name>A0ABT7E1L1_9NEIS</name>